<evidence type="ECO:0000313" key="1">
    <source>
        <dbReference type="EMBL" id="CAI9586850.1"/>
    </source>
</evidence>
<name>A0ABN9EPT4_9NEOB</name>
<dbReference type="EMBL" id="CATNWA010015793">
    <property type="protein sequence ID" value="CAI9586850.1"/>
    <property type="molecule type" value="Genomic_DNA"/>
</dbReference>
<evidence type="ECO:0000313" key="2">
    <source>
        <dbReference type="Proteomes" id="UP001162483"/>
    </source>
</evidence>
<protein>
    <submittedName>
        <fullName evidence="1">Uncharacterized protein</fullName>
    </submittedName>
</protein>
<accession>A0ABN9EPT4</accession>
<proteinExistence type="predicted"/>
<comment type="caution">
    <text evidence="1">The sequence shown here is derived from an EMBL/GenBank/DDBJ whole genome shotgun (WGS) entry which is preliminary data.</text>
</comment>
<organism evidence="1 2">
    <name type="scientific">Staurois parvus</name>
    <dbReference type="NCBI Taxonomy" id="386267"/>
    <lineage>
        <taxon>Eukaryota</taxon>
        <taxon>Metazoa</taxon>
        <taxon>Chordata</taxon>
        <taxon>Craniata</taxon>
        <taxon>Vertebrata</taxon>
        <taxon>Euteleostomi</taxon>
        <taxon>Amphibia</taxon>
        <taxon>Batrachia</taxon>
        <taxon>Anura</taxon>
        <taxon>Neobatrachia</taxon>
        <taxon>Ranoidea</taxon>
        <taxon>Ranidae</taxon>
        <taxon>Staurois</taxon>
    </lineage>
</organism>
<reference evidence="1" key="1">
    <citation type="submission" date="2023-05" db="EMBL/GenBank/DDBJ databases">
        <authorList>
            <person name="Stuckert A."/>
        </authorList>
    </citation>
    <scope>NUCLEOTIDE SEQUENCE</scope>
</reference>
<dbReference type="Proteomes" id="UP001162483">
    <property type="component" value="Unassembled WGS sequence"/>
</dbReference>
<sequence length="75" mass="8063">MICAGTRTQSFEWTPVPRDTHGRSPCTTWEIGACMGTKVSSKVASYSAGGVPLEIMAPARGSHIPLCGWCSCRYL</sequence>
<keyword evidence="2" id="KW-1185">Reference proteome</keyword>
<gene>
    <name evidence="1" type="ORF">SPARVUS_LOCUS10454696</name>
</gene>